<dbReference type="NCBIfam" id="TIGR00030">
    <property type="entry name" value="S21p"/>
    <property type="match status" value="1"/>
</dbReference>
<dbReference type="GO" id="GO:0006412">
    <property type="term" value="P:translation"/>
    <property type="evidence" value="ECO:0007669"/>
    <property type="project" value="InterPro"/>
</dbReference>
<dbReference type="InterPro" id="IPR001911">
    <property type="entry name" value="Ribosomal_bS21"/>
</dbReference>
<evidence type="ECO:0000313" key="4">
    <source>
        <dbReference type="Ensembl" id="ENSEBUP00000011686.1"/>
    </source>
</evidence>
<keyword evidence="3" id="KW-0687">Ribonucleoprotein</keyword>
<evidence type="ECO:0000256" key="3">
    <source>
        <dbReference type="ARBA" id="ARBA00023274"/>
    </source>
</evidence>
<dbReference type="GO" id="GO:0003735">
    <property type="term" value="F:structural constituent of ribosome"/>
    <property type="evidence" value="ECO:0007669"/>
    <property type="project" value="InterPro"/>
</dbReference>
<dbReference type="GO" id="GO:1990904">
    <property type="term" value="C:ribonucleoprotein complex"/>
    <property type="evidence" value="ECO:0007669"/>
    <property type="project" value="UniProtKB-KW"/>
</dbReference>
<accession>A0A8C4Q8Q3</accession>
<evidence type="ECO:0000256" key="1">
    <source>
        <dbReference type="ARBA" id="ARBA00006640"/>
    </source>
</evidence>
<keyword evidence="2" id="KW-0689">Ribosomal protein</keyword>
<evidence type="ECO:0000256" key="2">
    <source>
        <dbReference type="ARBA" id="ARBA00022980"/>
    </source>
</evidence>
<protein>
    <submittedName>
        <fullName evidence="4">Uncharacterized protein</fullName>
    </submittedName>
</protein>
<comment type="similarity">
    <text evidence="1">Belongs to the bacterial ribosomal protein bS21 family.</text>
</comment>
<dbReference type="Ensembl" id="ENSEBUT00000012261.1">
    <property type="protein sequence ID" value="ENSEBUP00000011686.1"/>
    <property type="gene ID" value="ENSEBUG00000007487.1"/>
</dbReference>
<reference evidence="4" key="1">
    <citation type="submission" date="2025-08" db="UniProtKB">
        <authorList>
            <consortium name="Ensembl"/>
        </authorList>
    </citation>
    <scope>IDENTIFICATION</scope>
</reference>
<proteinExistence type="inferred from homology"/>
<evidence type="ECO:0000313" key="5">
    <source>
        <dbReference type="Proteomes" id="UP000694388"/>
    </source>
</evidence>
<dbReference type="PANTHER" id="PTHR47027">
    <property type="entry name" value="REVERSE TRANSCRIPTASE DOMAIN-CONTAINING PROTEIN"/>
    <property type="match status" value="1"/>
</dbReference>
<dbReference type="AlphaFoldDB" id="A0A8C4Q8Q3"/>
<dbReference type="PANTHER" id="PTHR47027:SF24">
    <property type="entry name" value="RIBONUCLEASE H"/>
    <property type="match status" value="1"/>
</dbReference>
<name>A0A8C4Q8Q3_EPTBU</name>
<sequence length="170" mass="21034">MDSLDHGLWRCRYLCGRTKVRVFRSLVLPVLLYGCETWTLTKDLRRRLNSFGTRSLRRILGYHWSDFVSNERLLRETRMRFVTCIVRERQLRLYGHVRLLTQDNFIEDVRRKRYYEKPCRRCQRQSFEMCKRIYDSEMSRRIKFLSQKNRTDPWVGYEQERLRRVVCFTC</sequence>
<keyword evidence="5" id="KW-1185">Reference proteome</keyword>
<dbReference type="Proteomes" id="UP000694388">
    <property type="component" value="Unplaced"/>
</dbReference>
<reference evidence="4" key="2">
    <citation type="submission" date="2025-09" db="UniProtKB">
        <authorList>
            <consortium name="Ensembl"/>
        </authorList>
    </citation>
    <scope>IDENTIFICATION</scope>
</reference>
<dbReference type="GeneTree" id="ENSGT00940000166610"/>
<dbReference type="OMA" id="FEMCKRI"/>
<organism evidence="4 5">
    <name type="scientific">Eptatretus burgeri</name>
    <name type="common">Inshore hagfish</name>
    <dbReference type="NCBI Taxonomy" id="7764"/>
    <lineage>
        <taxon>Eukaryota</taxon>
        <taxon>Metazoa</taxon>
        <taxon>Chordata</taxon>
        <taxon>Craniata</taxon>
        <taxon>Vertebrata</taxon>
        <taxon>Cyclostomata</taxon>
        <taxon>Myxini</taxon>
        <taxon>Myxiniformes</taxon>
        <taxon>Myxinidae</taxon>
        <taxon>Eptatretinae</taxon>
        <taxon>Eptatretus</taxon>
    </lineage>
</organism>
<dbReference type="GO" id="GO:0005840">
    <property type="term" value="C:ribosome"/>
    <property type="evidence" value="ECO:0007669"/>
    <property type="project" value="UniProtKB-KW"/>
</dbReference>